<evidence type="ECO:0000256" key="5">
    <source>
        <dbReference type="HAMAP-Rule" id="MF_00213"/>
    </source>
</evidence>
<evidence type="ECO:0000256" key="2">
    <source>
        <dbReference type="ARBA" id="ARBA00022596"/>
    </source>
</evidence>
<protein>
    <recommendedName>
        <fullName evidence="5">Hydrogenase maturation factor HypA</fullName>
    </recommendedName>
</protein>
<dbReference type="Proteomes" id="UP000585638">
    <property type="component" value="Unassembled WGS sequence"/>
</dbReference>
<feature type="binding site" evidence="5">
    <location>
        <position position="73"/>
    </location>
    <ligand>
        <name>Zn(2+)</name>
        <dbReference type="ChEBI" id="CHEBI:29105"/>
    </ligand>
</feature>
<dbReference type="GO" id="GO:0016151">
    <property type="term" value="F:nickel cation binding"/>
    <property type="evidence" value="ECO:0007669"/>
    <property type="project" value="UniProtKB-UniRule"/>
</dbReference>
<evidence type="ECO:0000256" key="4">
    <source>
        <dbReference type="ARBA" id="ARBA00022833"/>
    </source>
</evidence>
<dbReference type="Gene3D" id="3.30.2320.80">
    <property type="match status" value="1"/>
</dbReference>
<evidence type="ECO:0000313" key="7">
    <source>
        <dbReference type="Proteomes" id="UP000585638"/>
    </source>
</evidence>
<dbReference type="Pfam" id="PF01155">
    <property type="entry name" value="HypA"/>
    <property type="match status" value="1"/>
</dbReference>
<name>A0A7W9KS60_9PSEU</name>
<evidence type="ECO:0000256" key="1">
    <source>
        <dbReference type="ARBA" id="ARBA00010748"/>
    </source>
</evidence>
<dbReference type="GO" id="GO:0051604">
    <property type="term" value="P:protein maturation"/>
    <property type="evidence" value="ECO:0007669"/>
    <property type="project" value="InterPro"/>
</dbReference>
<keyword evidence="4 5" id="KW-0862">Zinc</keyword>
<dbReference type="GO" id="GO:0008270">
    <property type="term" value="F:zinc ion binding"/>
    <property type="evidence" value="ECO:0007669"/>
    <property type="project" value="UniProtKB-UniRule"/>
</dbReference>
<feature type="binding site" evidence="5">
    <location>
        <position position="70"/>
    </location>
    <ligand>
        <name>Zn(2+)</name>
        <dbReference type="ChEBI" id="CHEBI:29105"/>
    </ligand>
</feature>
<dbReference type="PROSITE" id="PS01249">
    <property type="entry name" value="HYPA"/>
    <property type="match status" value="1"/>
</dbReference>
<feature type="binding site" evidence="5">
    <location>
        <position position="2"/>
    </location>
    <ligand>
        <name>Ni(2+)</name>
        <dbReference type="ChEBI" id="CHEBI:49786"/>
    </ligand>
</feature>
<comment type="function">
    <text evidence="5">Involved in the maturation of [NiFe] hydrogenases. Required for nickel insertion into the metal center of the hydrogenase.</text>
</comment>
<dbReference type="RefSeq" id="WP_184870097.1">
    <property type="nucleotide sequence ID" value="NZ_BAAAWY010000039.1"/>
</dbReference>
<feature type="binding site" evidence="5">
    <location>
        <position position="88"/>
    </location>
    <ligand>
        <name>Zn(2+)</name>
        <dbReference type="ChEBI" id="CHEBI:29105"/>
    </ligand>
</feature>
<dbReference type="PIRSF" id="PIRSF004761">
    <property type="entry name" value="Hydrgn_mat_HypA"/>
    <property type="match status" value="1"/>
</dbReference>
<keyword evidence="7" id="KW-1185">Reference proteome</keyword>
<dbReference type="AlphaFoldDB" id="A0A7W9KS60"/>
<dbReference type="InterPro" id="IPR020538">
    <property type="entry name" value="Hydgase_Ni_incorp_HypA/HybF_CS"/>
</dbReference>
<organism evidence="6 7">
    <name type="scientific">Kutzneria kofuensis</name>
    <dbReference type="NCBI Taxonomy" id="103725"/>
    <lineage>
        <taxon>Bacteria</taxon>
        <taxon>Bacillati</taxon>
        <taxon>Actinomycetota</taxon>
        <taxon>Actinomycetes</taxon>
        <taxon>Pseudonocardiales</taxon>
        <taxon>Pseudonocardiaceae</taxon>
        <taxon>Kutzneria</taxon>
    </lineage>
</organism>
<feature type="binding site" evidence="5">
    <location>
        <position position="86"/>
    </location>
    <ligand>
        <name>Zn(2+)</name>
        <dbReference type="ChEBI" id="CHEBI:29105"/>
    </ligand>
</feature>
<reference evidence="6 7" key="1">
    <citation type="submission" date="2020-08" db="EMBL/GenBank/DDBJ databases">
        <title>Sequencing the genomes of 1000 actinobacteria strains.</title>
        <authorList>
            <person name="Klenk H.-P."/>
        </authorList>
    </citation>
    <scope>NUCLEOTIDE SEQUENCE [LARGE SCALE GENOMIC DNA]</scope>
    <source>
        <strain evidence="6 7">DSM 43851</strain>
    </source>
</reference>
<dbReference type="PANTHER" id="PTHR34535:SF3">
    <property type="entry name" value="HYDROGENASE MATURATION FACTOR HYPA"/>
    <property type="match status" value="1"/>
</dbReference>
<dbReference type="PANTHER" id="PTHR34535">
    <property type="entry name" value="HYDROGENASE MATURATION FACTOR HYPA"/>
    <property type="match status" value="1"/>
</dbReference>
<keyword evidence="3 5" id="KW-0479">Metal-binding</keyword>
<evidence type="ECO:0000256" key="3">
    <source>
        <dbReference type="ARBA" id="ARBA00022723"/>
    </source>
</evidence>
<gene>
    <name evidence="5" type="primary">hypA</name>
    <name evidence="6" type="ORF">BJ998_008901</name>
</gene>
<dbReference type="InterPro" id="IPR000688">
    <property type="entry name" value="HypA/HybF"/>
</dbReference>
<accession>A0A7W9KS60</accession>
<comment type="similarity">
    <text evidence="1 5">Belongs to the HypA/HybF family.</text>
</comment>
<comment type="caution">
    <text evidence="6">The sequence shown here is derived from an EMBL/GenBank/DDBJ whole genome shotgun (WGS) entry which is preliminary data.</text>
</comment>
<keyword evidence="2 5" id="KW-0533">Nickel</keyword>
<dbReference type="EMBL" id="JACHIR010000003">
    <property type="protein sequence ID" value="MBB5897642.1"/>
    <property type="molecule type" value="Genomic_DNA"/>
</dbReference>
<sequence length="122" mass="13028">MHELSLTQGVVEAITDRLGPRRVVMVRLEIGKLSGVVVDSVRFCFDLVVAGTPLEGARLEIEEPGGRARCRDCSASFASDDPILLCPCGSSDVEVLAGTELLIKAVQLAPGEVLPDVRDVRV</sequence>
<proteinExistence type="inferred from homology"/>
<evidence type="ECO:0000313" key="6">
    <source>
        <dbReference type="EMBL" id="MBB5897642.1"/>
    </source>
</evidence>
<dbReference type="HAMAP" id="MF_00213">
    <property type="entry name" value="HypA_HybF"/>
    <property type="match status" value="1"/>
</dbReference>